<name>A0A0M3JAL0_ANISI</name>
<dbReference type="PANTHER" id="PTHR13384:SF19">
    <property type="entry name" value="G PATCH DOMAIN-CONTAINING PROTEIN 1"/>
    <property type="match status" value="1"/>
</dbReference>
<sequence length="250" mass="28734">MSSQADNMGFWVIEGIICWTPKQFKSSRNERGEHFEQNIEDYMDEEDVGEYGIAARRMRTTLDDNFLKKGDNQKLAWERSGQSSLDVFIFSESVGIRLLKKMGWREGQGIGPKMSRRTMEKHKRGSPIKMNFDRVDAEEMAPGFEFAPEDVLAHYLHSRSGTRGLGYEGLRKTEVLSEQYGIKEATLKTKRKSKGIRGQVKCVLIFEFILSTSKCRLLSEKCTQWCKFLNLKAFGVGAFEDEDESIYTSF</sequence>
<reference evidence="3 4" key="2">
    <citation type="submission" date="2018-11" db="EMBL/GenBank/DDBJ databases">
        <authorList>
            <consortium name="Pathogen Informatics"/>
        </authorList>
    </citation>
    <scope>NUCLEOTIDE SEQUENCE [LARGE SCALE GENOMIC DNA]</scope>
</reference>
<evidence type="ECO:0000256" key="1">
    <source>
        <dbReference type="ARBA" id="ARBA00008600"/>
    </source>
</evidence>
<evidence type="ECO:0000259" key="2">
    <source>
        <dbReference type="PROSITE" id="PS50174"/>
    </source>
</evidence>
<evidence type="ECO:0000313" key="3">
    <source>
        <dbReference type="EMBL" id="VDK23843.1"/>
    </source>
</evidence>
<evidence type="ECO:0000313" key="4">
    <source>
        <dbReference type="Proteomes" id="UP000267096"/>
    </source>
</evidence>
<gene>
    <name evidence="3" type="ORF">ASIM_LOCUS4441</name>
</gene>
<dbReference type="GO" id="GO:0003723">
    <property type="term" value="F:RNA binding"/>
    <property type="evidence" value="ECO:0007669"/>
    <property type="project" value="TreeGrafter"/>
</dbReference>
<dbReference type="WBParaSite" id="ASIM_0000463101-mRNA-1">
    <property type="protein sequence ID" value="ASIM_0000463101-mRNA-1"/>
    <property type="gene ID" value="ASIM_0000463101"/>
</dbReference>
<comment type="similarity">
    <text evidence="1">Belongs to the GPATCH1 family.</text>
</comment>
<dbReference type="InterPro" id="IPR000467">
    <property type="entry name" value="G_patch_dom"/>
</dbReference>
<dbReference type="EMBL" id="UYRR01007716">
    <property type="protein sequence ID" value="VDK23843.1"/>
    <property type="molecule type" value="Genomic_DNA"/>
</dbReference>
<dbReference type="OrthoDB" id="20507at2759"/>
<dbReference type="Pfam" id="PF01585">
    <property type="entry name" value="G-patch"/>
    <property type="match status" value="1"/>
</dbReference>
<reference evidence="5" key="1">
    <citation type="submission" date="2017-02" db="UniProtKB">
        <authorList>
            <consortium name="WormBaseParasite"/>
        </authorList>
    </citation>
    <scope>IDENTIFICATION</scope>
</reference>
<dbReference type="Proteomes" id="UP000267096">
    <property type="component" value="Unassembled WGS sequence"/>
</dbReference>
<dbReference type="GO" id="GO:0005634">
    <property type="term" value="C:nucleus"/>
    <property type="evidence" value="ECO:0007669"/>
    <property type="project" value="TreeGrafter"/>
</dbReference>
<dbReference type="Pfam" id="PF07713">
    <property type="entry name" value="DUF1604"/>
    <property type="match status" value="1"/>
</dbReference>
<dbReference type="PROSITE" id="PS50174">
    <property type="entry name" value="G_PATCH"/>
    <property type="match status" value="1"/>
</dbReference>
<dbReference type="AlphaFoldDB" id="A0A0M3JAL0"/>
<proteinExistence type="inferred from homology"/>
<protein>
    <submittedName>
        <fullName evidence="5">G-patch domain-containing protein</fullName>
    </submittedName>
</protein>
<accession>A0A0M3JAL0</accession>
<dbReference type="InterPro" id="IPR011666">
    <property type="entry name" value="DUF1604"/>
</dbReference>
<evidence type="ECO:0000313" key="5">
    <source>
        <dbReference type="WBParaSite" id="ASIM_0000463101-mRNA-1"/>
    </source>
</evidence>
<dbReference type="PANTHER" id="PTHR13384">
    <property type="entry name" value="G PATCH DOMAIN-CONTAINING PROTEIN 1"/>
    <property type="match status" value="1"/>
</dbReference>
<dbReference type="GO" id="GO:0006397">
    <property type="term" value="P:mRNA processing"/>
    <property type="evidence" value="ECO:0007669"/>
    <property type="project" value="InterPro"/>
</dbReference>
<keyword evidence="4" id="KW-1185">Reference proteome</keyword>
<feature type="domain" description="G-patch" evidence="2">
    <location>
        <begin position="91"/>
        <end position="111"/>
    </location>
</feature>
<organism evidence="5">
    <name type="scientific">Anisakis simplex</name>
    <name type="common">Herring worm</name>
    <dbReference type="NCBI Taxonomy" id="6269"/>
    <lineage>
        <taxon>Eukaryota</taxon>
        <taxon>Metazoa</taxon>
        <taxon>Ecdysozoa</taxon>
        <taxon>Nematoda</taxon>
        <taxon>Chromadorea</taxon>
        <taxon>Rhabditida</taxon>
        <taxon>Spirurina</taxon>
        <taxon>Ascaridomorpha</taxon>
        <taxon>Ascaridoidea</taxon>
        <taxon>Anisakidae</taxon>
        <taxon>Anisakis</taxon>
        <taxon>Anisakis simplex complex</taxon>
    </lineage>
</organism>